<feature type="domain" description="Amino acid transporter transmembrane" evidence="8">
    <location>
        <begin position="242"/>
        <end position="386"/>
    </location>
</feature>
<evidence type="ECO:0000256" key="7">
    <source>
        <dbReference type="SAM" id="Phobius"/>
    </source>
</evidence>
<keyword evidence="4 7" id="KW-1133">Transmembrane helix</keyword>
<sequence>MINVAVGAGILSMPYAFSLVGWELGLGLTVCLAAVETLTMNVLCFFAEQTGATSYSSLVEKALGPRAGAVLGVLLYIYLLLSCTAYLMIAADCLCPLLAGAFGPGLWGGARSAVVSAVGLGVALPLSLPRTLGAVAGVSTFKVWAVLFVVGAVVSGSAGALGDPGYPWQSLHAAVGGPQELCVALPILAFGFQCHTAAIDVFNELAVPSPAPTAASASSAEQSSSSGGGSRGAGAGLSPKLQSMAGVGAASFGAMAAFYCVMGLAGYLALPGGMDSNIMNSYPPDYQLMQFARAAVGAIVVAAFPVNHVPARSTALDLAARLAGGTERDRAAMQSDGAYAAETLLFCGAATAVAVSVTDLGALFQLIGGTAAAALMFGVPGALLLQAALERPALEQHQQWSRLGVFAAGAALEVLTLASWGATLYNMYGRD</sequence>
<dbReference type="KEGG" id="cvr:CHLNCDRAFT_133029"/>
<proteinExistence type="predicted"/>
<dbReference type="eggNOG" id="KOG1305">
    <property type="taxonomic scope" value="Eukaryota"/>
</dbReference>
<evidence type="ECO:0000256" key="1">
    <source>
        <dbReference type="ARBA" id="ARBA00004141"/>
    </source>
</evidence>
<accession>E1Z268</accession>
<evidence type="ECO:0000256" key="5">
    <source>
        <dbReference type="ARBA" id="ARBA00023136"/>
    </source>
</evidence>
<dbReference type="Proteomes" id="UP000008141">
    <property type="component" value="Unassembled WGS sequence"/>
</dbReference>
<feature type="compositionally biased region" description="Low complexity" evidence="6">
    <location>
        <begin position="213"/>
        <end position="225"/>
    </location>
</feature>
<dbReference type="GO" id="GO:0015179">
    <property type="term" value="F:L-amino acid transmembrane transporter activity"/>
    <property type="evidence" value="ECO:0007669"/>
    <property type="project" value="TreeGrafter"/>
</dbReference>
<dbReference type="InParanoid" id="E1Z268"/>
<feature type="transmembrane region" description="Helical" evidence="7">
    <location>
        <begin position="405"/>
        <end position="428"/>
    </location>
</feature>
<evidence type="ECO:0000256" key="3">
    <source>
        <dbReference type="ARBA" id="ARBA00022970"/>
    </source>
</evidence>
<feature type="transmembrane region" description="Helical" evidence="7">
    <location>
        <begin position="109"/>
        <end position="129"/>
    </location>
</feature>
<comment type="subcellular location">
    <subcellularLocation>
        <location evidence="1">Membrane</location>
        <topology evidence="1">Multi-pass membrane protein</topology>
    </subcellularLocation>
</comment>
<dbReference type="Pfam" id="PF01490">
    <property type="entry name" value="Aa_trans"/>
    <property type="match status" value="2"/>
</dbReference>
<gene>
    <name evidence="9" type="ORF">CHLNCDRAFT_133029</name>
</gene>
<dbReference type="AlphaFoldDB" id="E1Z268"/>
<keyword evidence="2 7" id="KW-0812">Transmembrane</keyword>
<evidence type="ECO:0000313" key="10">
    <source>
        <dbReference type="Proteomes" id="UP000008141"/>
    </source>
</evidence>
<feature type="transmembrane region" description="Helical" evidence="7">
    <location>
        <begin position="26"/>
        <end position="47"/>
    </location>
</feature>
<organism evidence="10">
    <name type="scientific">Chlorella variabilis</name>
    <name type="common">Green alga</name>
    <dbReference type="NCBI Taxonomy" id="554065"/>
    <lineage>
        <taxon>Eukaryota</taxon>
        <taxon>Viridiplantae</taxon>
        <taxon>Chlorophyta</taxon>
        <taxon>core chlorophytes</taxon>
        <taxon>Trebouxiophyceae</taxon>
        <taxon>Chlorellales</taxon>
        <taxon>Chlorellaceae</taxon>
        <taxon>Chlorella clade</taxon>
        <taxon>Chlorella</taxon>
    </lineage>
</organism>
<dbReference type="PANTHER" id="PTHR22950">
    <property type="entry name" value="AMINO ACID TRANSPORTER"/>
    <property type="match status" value="1"/>
</dbReference>
<dbReference type="RefSeq" id="XP_005851711.1">
    <property type="nucleotide sequence ID" value="XM_005851649.1"/>
</dbReference>
<evidence type="ECO:0000256" key="6">
    <source>
        <dbReference type="SAM" id="MobiDB-lite"/>
    </source>
</evidence>
<name>E1Z268_CHLVA</name>
<keyword evidence="10" id="KW-1185">Reference proteome</keyword>
<keyword evidence="5 7" id="KW-0472">Membrane</keyword>
<dbReference type="GO" id="GO:0016020">
    <property type="term" value="C:membrane"/>
    <property type="evidence" value="ECO:0007669"/>
    <property type="project" value="UniProtKB-SubCell"/>
</dbReference>
<dbReference type="OrthoDB" id="28208at2759"/>
<feature type="region of interest" description="Disordered" evidence="6">
    <location>
        <begin position="213"/>
        <end position="234"/>
    </location>
</feature>
<keyword evidence="3" id="KW-0813">Transport</keyword>
<protein>
    <recommendedName>
        <fullName evidence="8">Amino acid transporter transmembrane domain-containing protein</fullName>
    </recommendedName>
</protein>
<feature type="domain" description="Amino acid transporter transmembrane" evidence="8">
    <location>
        <begin position="2"/>
        <end position="212"/>
    </location>
</feature>
<evidence type="ECO:0000313" key="9">
    <source>
        <dbReference type="EMBL" id="EFN59609.1"/>
    </source>
</evidence>
<feature type="transmembrane region" description="Helical" evidence="7">
    <location>
        <begin position="338"/>
        <end position="357"/>
    </location>
</feature>
<keyword evidence="3" id="KW-0029">Amino-acid transport</keyword>
<feature type="transmembrane region" description="Helical" evidence="7">
    <location>
        <begin position="247"/>
        <end position="270"/>
    </location>
</feature>
<dbReference type="PANTHER" id="PTHR22950:SF652">
    <property type="entry name" value="TRANSMEMBRANE AMINO ACID TRANSPORTER FAMILY PROTEIN"/>
    <property type="match status" value="1"/>
</dbReference>
<dbReference type="InterPro" id="IPR013057">
    <property type="entry name" value="AA_transpt_TM"/>
</dbReference>
<dbReference type="EMBL" id="GL433835">
    <property type="protein sequence ID" value="EFN59609.1"/>
    <property type="molecule type" value="Genomic_DNA"/>
</dbReference>
<evidence type="ECO:0000256" key="2">
    <source>
        <dbReference type="ARBA" id="ARBA00022692"/>
    </source>
</evidence>
<evidence type="ECO:0000256" key="4">
    <source>
        <dbReference type="ARBA" id="ARBA00022989"/>
    </source>
</evidence>
<evidence type="ECO:0000259" key="8">
    <source>
        <dbReference type="Pfam" id="PF01490"/>
    </source>
</evidence>
<feature type="transmembrane region" description="Helical" evidence="7">
    <location>
        <begin position="141"/>
        <end position="161"/>
    </location>
</feature>
<reference evidence="9 10" key="1">
    <citation type="journal article" date="2010" name="Plant Cell">
        <title>The Chlorella variabilis NC64A genome reveals adaptation to photosymbiosis, coevolution with viruses, and cryptic sex.</title>
        <authorList>
            <person name="Blanc G."/>
            <person name="Duncan G."/>
            <person name="Agarkova I."/>
            <person name="Borodovsky M."/>
            <person name="Gurnon J."/>
            <person name="Kuo A."/>
            <person name="Lindquist E."/>
            <person name="Lucas S."/>
            <person name="Pangilinan J."/>
            <person name="Polle J."/>
            <person name="Salamov A."/>
            <person name="Terry A."/>
            <person name="Yamada T."/>
            <person name="Dunigan D.D."/>
            <person name="Grigoriev I.V."/>
            <person name="Claverie J.M."/>
            <person name="Van Etten J.L."/>
        </authorList>
    </citation>
    <scope>NUCLEOTIDE SEQUENCE [LARGE SCALE GENOMIC DNA]</scope>
    <source>
        <strain evidence="9 10">NC64A</strain>
    </source>
</reference>
<dbReference type="GeneID" id="17359357"/>
<feature type="transmembrane region" description="Helical" evidence="7">
    <location>
        <begin position="68"/>
        <end position="89"/>
    </location>
</feature>
<feature type="transmembrane region" description="Helical" evidence="7">
    <location>
        <begin position="363"/>
        <end position="385"/>
    </location>
</feature>